<organism evidence="2 3">
    <name type="scientific">Polluticaenibacter yanchengensis</name>
    <dbReference type="NCBI Taxonomy" id="3014562"/>
    <lineage>
        <taxon>Bacteria</taxon>
        <taxon>Pseudomonadati</taxon>
        <taxon>Bacteroidota</taxon>
        <taxon>Chitinophagia</taxon>
        <taxon>Chitinophagales</taxon>
        <taxon>Chitinophagaceae</taxon>
        <taxon>Polluticaenibacter</taxon>
    </lineage>
</organism>
<dbReference type="InterPro" id="IPR043133">
    <property type="entry name" value="GTP-CH-I_C/QueF"/>
</dbReference>
<dbReference type="Proteomes" id="UP001210231">
    <property type="component" value="Unassembled WGS sequence"/>
</dbReference>
<sequence length="119" mass="13667">MVTIQLKDLKFKAYHGLYDFEKINGNDFVVNVNVHFTPKVMPIIELSQTINYAEVYEVVRMRMASPTELLENVVMDICHLILQAFPVAEFVFASIEKTKPPIEQYDGSVAVNFQLGRQQ</sequence>
<accession>A0ABT4UM07</accession>
<comment type="caution">
    <text evidence="2">The sequence shown here is derived from an EMBL/GenBank/DDBJ whole genome shotgun (WGS) entry which is preliminary data.</text>
</comment>
<dbReference type="SMART" id="SM00905">
    <property type="entry name" value="FolB"/>
    <property type="match status" value="1"/>
</dbReference>
<keyword evidence="3" id="KW-1185">Reference proteome</keyword>
<dbReference type="NCBIfam" id="TIGR00526">
    <property type="entry name" value="folB_dom"/>
    <property type="match status" value="1"/>
</dbReference>
<gene>
    <name evidence="2" type="ORF">O3P16_13760</name>
</gene>
<dbReference type="SUPFAM" id="SSF55620">
    <property type="entry name" value="Tetrahydrobiopterin biosynthesis enzymes-like"/>
    <property type="match status" value="1"/>
</dbReference>
<evidence type="ECO:0000313" key="3">
    <source>
        <dbReference type="Proteomes" id="UP001210231"/>
    </source>
</evidence>
<protein>
    <submittedName>
        <fullName evidence="2">Dihydroneopterin aldolase</fullName>
    </submittedName>
</protein>
<evidence type="ECO:0000259" key="1">
    <source>
        <dbReference type="SMART" id="SM00905"/>
    </source>
</evidence>
<evidence type="ECO:0000313" key="2">
    <source>
        <dbReference type="EMBL" id="MDA3615881.1"/>
    </source>
</evidence>
<dbReference type="Pfam" id="PF02152">
    <property type="entry name" value="FolB"/>
    <property type="match status" value="1"/>
</dbReference>
<feature type="domain" description="Dihydroneopterin aldolase/epimerase" evidence="1">
    <location>
        <begin position="4"/>
        <end position="115"/>
    </location>
</feature>
<dbReference type="RefSeq" id="WP_407032209.1">
    <property type="nucleotide sequence ID" value="NZ_JAQGEF010000018.1"/>
</dbReference>
<dbReference type="Gene3D" id="3.30.1130.10">
    <property type="match status" value="1"/>
</dbReference>
<dbReference type="InterPro" id="IPR006157">
    <property type="entry name" value="FolB_dom"/>
</dbReference>
<reference evidence="2 3" key="1">
    <citation type="submission" date="2022-12" db="EMBL/GenBank/DDBJ databases">
        <title>Chitinophagaceae gen. sp. nov., a new member of the family Chitinophagaceae, isolated from soil in a chemical factory.</title>
        <authorList>
            <person name="Ke Z."/>
        </authorList>
    </citation>
    <scope>NUCLEOTIDE SEQUENCE [LARGE SCALE GENOMIC DNA]</scope>
    <source>
        <strain evidence="2 3">LY-5</strain>
    </source>
</reference>
<name>A0ABT4UM07_9BACT</name>
<dbReference type="EMBL" id="JAQGEF010000018">
    <property type="protein sequence ID" value="MDA3615881.1"/>
    <property type="molecule type" value="Genomic_DNA"/>
</dbReference>
<proteinExistence type="predicted"/>